<protein>
    <submittedName>
        <fullName evidence="2">Uncharacterized protein</fullName>
    </submittedName>
</protein>
<dbReference type="Proteomes" id="UP000030764">
    <property type="component" value="Unassembled WGS sequence"/>
</dbReference>
<dbReference type="AlphaFoldDB" id="A0A085NIZ4"/>
<evidence type="ECO:0000313" key="3">
    <source>
        <dbReference type="Proteomes" id="UP000030764"/>
    </source>
</evidence>
<reference evidence="2 3" key="1">
    <citation type="journal article" date="2014" name="Nat. Genet.">
        <title>Genome and transcriptome of the porcine whipworm Trichuris suis.</title>
        <authorList>
            <person name="Jex A.R."/>
            <person name="Nejsum P."/>
            <person name="Schwarz E.M."/>
            <person name="Hu L."/>
            <person name="Young N.D."/>
            <person name="Hall R.S."/>
            <person name="Korhonen P.K."/>
            <person name="Liao S."/>
            <person name="Thamsborg S."/>
            <person name="Xia J."/>
            <person name="Xu P."/>
            <person name="Wang S."/>
            <person name="Scheerlinck J.P."/>
            <person name="Hofmann A."/>
            <person name="Sternberg P.W."/>
            <person name="Wang J."/>
            <person name="Gasser R.B."/>
        </authorList>
    </citation>
    <scope>NUCLEOTIDE SEQUENCE [LARGE SCALE GENOMIC DNA]</scope>
    <source>
        <strain evidence="2">DCEP-RM93F</strain>
        <strain evidence="1">DCEP-RM93M</strain>
    </source>
</reference>
<organism evidence="2">
    <name type="scientific">Trichuris suis</name>
    <name type="common">pig whipworm</name>
    <dbReference type="NCBI Taxonomy" id="68888"/>
    <lineage>
        <taxon>Eukaryota</taxon>
        <taxon>Metazoa</taxon>
        <taxon>Ecdysozoa</taxon>
        <taxon>Nematoda</taxon>
        <taxon>Enoplea</taxon>
        <taxon>Dorylaimia</taxon>
        <taxon>Trichinellida</taxon>
        <taxon>Trichuridae</taxon>
        <taxon>Trichuris</taxon>
    </lineage>
</organism>
<name>A0A085NIZ4_9BILA</name>
<proteinExistence type="predicted"/>
<dbReference type="EMBL" id="KL367495">
    <property type="protein sequence ID" value="KFD69440.1"/>
    <property type="molecule type" value="Genomic_DNA"/>
</dbReference>
<evidence type="ECO:0000313" key="2">
    <source>
        <dbReference type="EMBL" id="KFD69440.1"/>
    </source>
</evidence>
<sequence length="97" mass="10845">MRKNAAMEWKMSIRAFAAQPLLNNPVVIRRPPQTVEAGDSLFSKRRSDRVCPWQCYSGGVCRETGGSFLVPVEDRNSQTLVAAIKYLRPGMTTVSDE</sequence>
<dbReference type="EMBL" id="KL363242">
    <property type="protein sequence ID" value="KFD51164.1"/>
    <property type="molecule type" value="Genomic_DNA"/>
</dbReference>
<keyword evidence="3" id="KW-1185">Reference proteome</keyword>
<dbReference type="Proteomes" id="UP000030758">
    <property type="component" value="Unassembled WGS sequence"/>
</dbReference>
<evidence type="ECO:0000313" key="1">
    <source>
        <dbReference type="EMBL" id="KFD51164.1"/>
    </source>
</evidence>
<accession>A0A085NIZ4</accession>
<gene>
    <name evidence="1" type="ORF">M513_07928</name>
    <name evidence="2" type="ORF">M514_07928</name>
</gene>